<accession>A0A9P8CZN5</accession>
<proteinExistence type="predicted"/>
<gene>
    <name evidence="1" type="ORF">KVV02_007182</name>
</gene>
<sequence length="302" mass="33214">MKMAFDVLTCPWSRDTRTVTCSSPKLSSLCRTVLSLASPGPLHALISVWVIPIQAMAYIPDIPDLPRQAHLILELVYESLVRLQQQPQQQTQDLHASSSTPGISSNTLLLPSSQAICDAILTLKDRGILLGIQDFLDRTFSSLRYQIELLIKDSGVDLRPQLAIMDRVVNACYHASTNYRGGLCTLDLESIILERTLVDLLHPIWANLHSNSQRNNNIGDHSETSRRINVLLQGEHGIIDRALQAIHASASPQNSATCRAFIMTMIEYSGIFHCRDPAAASVLSGDLIPSADVLSQLSSNVL</sequence>
<dbReference type="Proteomes" id="UP000717515">
    <property type="component" value="Unassembled WGS sequence"/>
</dbReference>
<reference evidence="1" key="1">
    <citation type="submission" date="2021-07" db="EMBL/GenBank/DDBJ databases">
        <title>Draft genome of Mortierella alpina, strain LL118, isolated from an aspen leaf litter sample.</title>
        <authorList>
            <person name="Yang S."/>
            <person name="Vinatzer B.A."/>
        </authorList>
    </citation>
    <scope>NUCLEOTIDE SEQUENCE</scope>
    <source>
        <strain evidence="1">LL118</strain>
    </source>
</reference>
<dbReference type="EMBL" id="JAIFTL010000292">
    <property type="protein sequence ID" value="KAG9320425.1"/>
    <property type="molecule type" value="Genomic_DNA"/>
</dbReference>
<comment type="caution">
    <text evidence="1">The sequence shown here is derived from an EMBL/GenBank/DDBJ whole genome shotgun (WGS) entry which is preliminary data.</text>
</comment>
<dbReference type="AlphaFoldDB" id="A0A9P8CZN5"/>
<protein>
    <submittedName>
        <fullName evidence="1">Uncharacterized protein</fullName>
    </submittedName>
</protein>
<evidence type="ECO:0000313" key="1">
    <source>
        <dbReference type="EMBL" id="KAG9320425.1"/>
    </source>
</evidence>
<evidence type="ECO:0000313" key="2">
    <source>
        <dbReference type="Proteomes" id="UP000717515"/>
    </source>
</evidence>
<organism evidence="1 2">
    <name type="scientific">Mortierella alpina</name>
    <name type="common">Oleaginous fungus</name>
    <name type="synonym">Mortierella renispora</name>
    <dbReference type="NCBI Taxonomy" id="64518"/>
    <lineage>
        <taxon>Eukaryota</taxon>
        <taxon>Fungi</taxon>
        <taxon>Fungi incertae sedis</taxon>
        <taxon>Mucoromycota</taxon>
        <taxon>Mortierellomycotina</taxon>
        <taxon>Mortierellomycetes</taxon>
        <taxon>Mortierellales</taxon>
        <taxon>Mortierellaceae</taxon>
        <taxon>Mortierella</taxon>
    </lineage>
</organism>
<name>A0A9P8CZN5_MORAP</name>